<evidence type="ECO:0000313" key="3">
    <source>
        <dbReference type="Proteomes" id="UP001215712"/>
    </source>
</evidence>
<dbReference type="InterPro" id="IPR011990">
    <property type="entry name" value="TPR-like_helical_dom_sf"/>
</dbReference>
<proteinExistence type="predicted"/>
<evidence type="ECO:0000313" key="2">
    <source>
        <dbReference type="EMBL" id="KAJ5724905.1"/>
    </source>
</evidence>
<protein>
    <recommendedName>
        <fullName evidence="4">Mitochondrial respiratory complex I chaperone</fullName>
    </recommendedName>
</protein>
<evidence type="ECO:0000256" key="1">
    <source>
        <dbReference type="PROSITE-ProRule" id="PRU00708"/>
    </source>
</evidence>
<dbReference type="InterPro" id="IPR002885">
    <property type="entry name" value="PPR_rpt"/>
</dbReference>
<dbReference type="AlphaFoldDB" id="A0AAD6MVP4"/>
<keyword evidence="3" id="KW-1185">Reference proteome</keyword>
<dbReference type="EMBL" id="JAQJAN010000008">
    <property type="protein sequence ID" value="KAJ5724905.1"/>
    <property type="molecule type" value="Genomic_DNA"/>
</dbReference>
<dbReference type="InterPro" id="IPR050667">
    <property type="entry name" value="PPR-containing_protein"/>
</dbReference>
<dbReference type="PANTHER" id="PTHR47939">
    <property type="entry name" value="MEMBRANE-ASSOCIATED SALT-INDUCIBLE PROTEIN-LIKE"/>
    <property type="match status" value="1"/>
</dbReference>
<dbReference type="PANTHER" id="PTHR47939:SF5">
    <property type="entry name" value="PENTACOTRIPEPTIDE-REPEAT REGION OF PRORP DOMAIN-CONTAINING PROTEIN"/>
    <property type="match status" value="1"/>
</dbReference>
<dbReference type="Gene3D" id="1.25.40.10">
    <property type="entry name" value="Tetratricopeptide repeat domain"/>
    <property type="match status" value="1"/>
</dbReference>
<dbReference type="PROSITE" id="PS51375">
    <property type="entry name" value="PPR"/>
    <property type="match status" value="1"/>
</dbReference>
<reference evidence="2" key="1">
    <citation type="journal article" date="2023" name="IMA Fungus">
        <title>Comparative genomic study of the Penicillium genus elucidates a diverse pangenome and 15 lateral gene transfer events.</title>
        <authorList>
            <person name="Petersen C."/>
            <person name="Sorensen T."/>
            <person name="Nielsen M.R."/>
            <person name="Sondergaard T.E."/>
            <person name="Sorensen J.L."/>
            <person name="Fitzpatrick D.A."/>
            <person name="Frisvad J.C."/>
            <person name="Nielsen K.L."/>
        </authorList>
    </citation>
    <scope>NUCLEOTIDE SEQUENCE</scope>
    <source>
        <strain evidence="2">IBT 17514</strain>
    </source>
</reference>
<reference evidence="2" key="2">
    <citation type="submission" date="2023-01" db="EMBL/GenBank/DDBJ databases">
        <authorList>
            <person name="Petersen C."/>
        </authorList>
    </citation>
    <scope>NUCLEOTIDE SEQUENCE</scope>
    <source>
        <strain evidence="2">IBT 17514</strain>
    </source>
</reference>
<accession>A0AAD6MVP4</accession>
<organism evidence="2 3">
    <name type="scientific">Penicillium malachiteum</name>
    <dbReference type="NCBI Taxonomy" id="1324776"/>
    <lineage>
        <taxon>Eukaryota</taxon>
        <taxon>Fungi</taxon>
        <taxon>Dikarya</taxon>
        <taxon>Ascomycota</taxon>
        <taxon>Pezizomycotina</taxon>
        <taxon>Eurotiomycetes</taxon>
        <taxon>Eurotiomycetidae</taxon>
        <taxon>Eurotiales</taxon>
        <taxon>Aspergillaceae</taxon>
        <taxon>Penicillium</taxon>
    </lineage>
</organism>
<evidence type="ECO:0008006" key="4">
    <source>
        <dbReference type="Google" id="ProtNLM"/>
    </source>
</evidence>
<comment type="caution">
    <text evidence="2">The sequence shown here is derived from an EMBL/GenBank/DDBJ whole genome shotgun (WGS) entry which is preliminary data.</text>
</comment>
<name>A0AAD6MVP4_9EURO</name>
<gene>
    <name evidence="2" type="ORF">N7493_006633</name>
</gene>
<feature type="repeat" description="PPR" evidence="1">
    <location>
        <begin position="545"/>
        <end position="579"/>
    </location>
</feature>
<dbReference type="Proteomes" id="UP001215712">
    <property type="component" value="Unassembled WGS sequence"/>
</dbReference>
<sequence>MTDLKRSLQDKSRAPPNGTLVKAFQQFFTARVENPGAINLFQARLLSITWKHLKALQSELEDNEWQDVFSVESLERMLFVISEAHCLPEARDTILKVARFAYLELCADHGFGPNSISRAALLLYINLVASNGNPEEARHVIVKFGGQLRGAKPSPWLNVLKGFALKDDRRQLRKIASELQEHGVKFDQASHEELIKLMISQNLAKAVQVAYECPINGDQAPSVAAKTAAIRYAILNSEVAWAKPIFESLPQDLSPETIGIKLLWDAAQGHSASSLAEKVTQPLKAALTIADVNNLIQYANTVPNSQLAVDFAKLAERWDLVPDERTNILLLESFIQAGNVERTLELLEHKIDTSFLASQHLALANKLITMLCLSEQKDELFQQISSLLDPLFQDNVQLTAETIAALTHMLLYRHDWEAISDLLRPRLGALDSEGKALIRNELTNFMLDKGQTDSDVWEVYQLFKLAFAEAGVDVRTELMCSLFDRKRSDLAVLVFGHMRQAEIRSRRPKPDTYARCFQGLARTADATNLELVHNMLKLDLEVELNTRIFNGLMLAYAACEMPEKSMEIFRQILQSDEGPTEKTIPIFFKVCERHHNGAQEAIKMMAKVKKLDINIDRRLYTSYIEAVAAQCEFELASEAIDKMQAEIGVPPTSTTIGLFYNAIPYQYWKDEVEQWALKKYPELWAHLIETPQSEHEEGQKFDGITNEVWV</sequence>